<proteinExistence type="predicted"/>
<name>A0AAD7ZPE5_DIPPU</name>
<feature type="non-terminal residue" evidence="1">
    <location>
        <position position="53"/>
    </location>
</feature>
<protein>
    <submittedName>
        <fullName evidence="1">Uncharacterized protein</fullName>
    </submittedName>
</protein>
<sequence>ILTVVLLSIRIKCPTHVNLLICIISSDELRRALHVGAGMYCKLLYFYISVGQY</sequence>
<dbReference type="EMBL" id="JASPKZ010007403">
    <property type="protein sequence ID" value="KAJ9584464.1"/>
    <property type="molecule type" value="Genomic_DNA"/>
</dbReference>
<keyword evidence="2" id="KW-1185">Reference proteome</keyword>
<reference evidence="1" key="2">
    <citation type="submission" date="2023-05" db="EMBL/GenBank/DDBJ databases">
        <authorList>
            <person name="Fouks B."/>
        </authorList>
    </citation>
    <scope>NUCLEOTIDE SEQUENCE</scope>
    <source>
        <strain evidence="1">Stay&amp;Tobe</strain>
        <tissue evidence="1">Testes</tissue>
    </source>
</reference>
<evidence type="ECO:0000313" key="2">
    <source>
        <dbReference type="Proteomes" id="UP001233999"/>
    </source>
</evidence>
<dbReference type="Proteomes" id="UP001233999">
    <property type="component" value="Unassembled WGS sequence"/>
</dbReference>
<gene>
    <name evidence="1" type="ORF">L9F63_021189</name>
</gene>
<comment type="caution">
    <text evidence="1">The sequence shown here is derived from an EMBL/GenBank/DDBJ whole genome shotgun (WGS) entry which is preliminary data.</text>
</comment>
<reference evidence="1" key="1">
    <citation type="journal article" date="2023" name="IScience">
        <title>Live-bearing cockroach genome reveals convergent evolutionary mechanisms linked to viviparity in insects and beyond.</title>
        <authorList>
            <person name="Fouks B."/>
            <person name="Harrison M.C."/>
            <person name="Mikhailova A.A."/>
            <person name="Marchal E."/>
            <person name="English S."/>
            <person name="Carruthers M."/>
            <person name="Jennings E.C."/>
            <person name="Chiamaka E.L."/>
            <person name="Frigard R.A."/>
            <person name="Pippel M."/>
            <person name="Attardo G.M."/>
            <person name="Benoit J.B."/>
            <person name="Bornberg-Bauer E."/>
            <person name="Tobe S.S."/>
        </authorList>
    </citation>
    <scope>NUCLEOTIDE SEQUENCE</scope>
    <source>
        <strain evidence="1">Stay&amp;Tobe</strain>
    </source>
</reference>
<dbReference type="AlphaFoldDB" id="A0AAD7ZPE5"/>
<accession>A0AAD7ZPE5</accession>
<organism evidence="1 2">
    <name type="scientific">Diploptera punctata</name>
    <name type="common">Pacific beetle cockroach</name>
    <dbReference type="NCBI Taxonomy" id="6984"/>
    <lineage>
        <taxon>Eukaryota</taxon>
        <taxon>Metazoa</taxon>
        <taxon>Ecdysozoa</taxon>
        <taxon>Arthropoda</taxon>
        <taxon>Hexapoda</taxon>
        <taxon>Insecta</taxon>
        <taxon>Pterygota</taxon>
        <taxon>Neoptera</taxon>
        <taxon>Polyneoptera</taxon>
        <taxon>Dictyoptera</taxon>
        <taxon>Blattodea</taxon>
        <taxon>Blaberoidea</taxon>
        <taxon>Blaberidae</taxon>
        <taxon>Diplopterinae</taxon>
        <taxon>Diploptera</taxon>
    </lineage>
</organism>
<feature type="non-terminal residue" evidence="1">
    <location>
        <position position="1"/>
    </location>
</feature>
<evidence type="ECO:0000313" key="1">
    <source>
        <dbReference type="EMBL" id="KAJ9584464.1"/>
    </source>
</evidence>